<dbReference type="InterPro" id="IPR038766">
    <property type="entry name" value="Membrane_comp_ABC_pdt"/>
</dbReference>
<keyword evidence="4 6" id="KW-1133">Transmembrane helix</keyword>
<name>A0ABW8NI92_9GAMM</name>
<feature type="domain" description="ABC3 transporter permease C-terminal" evidence="7">
    <location>
        <begin position="268"/>
        <end position="376"/>
    </location>
</feature>
<keyword evidence="2" id="KW-1003">Cell membrane</keyword>
<protein>
    <submittedName>
        <fullName evidence="8">FtsX-like permease family protein</fullName>
    </submittedName>
</protein>
<feature type="transmembrane region" description="Helical" evidence="6">
    <location>
        <begin position="265"/>
        <end position="289"/>
    </location>
</feature>
<reference evidence="8 9" key="1">
    <citation type="submission" date="2024-03" db="EMBL/GenBank/DDBJ databases">
        <title>High-quality draft genome sequence of Oceanobacter sp. wDCs-4.</title>
        <authorList>
            <person name="Dong C."/>
        </authorList>
    </citation>
    <scope>NUCLEOTIDE SEQUENCE [LARGE SCALE GENOMIC DNA]</scope>
    <source>
        <strain evidence="9">wDCs-4</strain>
    </source>
</reference>
<feature type="transmembrane region" description="Helical" evidence="6">
    <location>
        <begin position="31"/>
        <end position="53"/>
    </location>
</feature>
<feature type="transmembrane region" description="Helical" evidence="6">
    <location>
        <begin position="357"/>
        <end position="379"/>
    </location>
</feature>
<dbReference type="Pfam" id="PF02687">
    <property type="entry name" value="FtsX"/>
    <property type="match status" value="2"/>
</dbReference>
<evidence type="ECO:0000256" key="5">
    <source>
        <dbReference type="ARBA" id="ARBA00023136"/>
    </source>
</evidence>
<feature type="domain" description="ABC3 transporter permease C-terminal" evidence="7">
    <location>
        <begin position="714"/>
        <end position="821"/>
    </location>
</feature>
<feature type="transmembrane region" description="Helical" evidence="6">
    <location>
        <begin position="425"/>
        <end position="451"/>
    </location>
</feature>
<evidence type="ECO:0000256" key="4">
    <source>
        <dbReference type="ARBA" id="ARBA00022989"/>
    </source>
</evidence>
<feature type="transmembrane region" description="Helical" evidence="6">
    <location>
        <begin position="763"/>
        <end position="786"/>
    </location>
</feature>
<evidence type="ECO:0000313" key="8">
    <source>
        <dbReference type="EMBL" id="MFK4752655.1"/>
    </source>
</evidence>
<evidence type="ECO:0000313" key="9">
    <source>
        <dbReference type="Proteomes" id="UP001620597"/>
    </source>
</evidence>
<keyword evidence="5 6" id="KW-0472">Membrane</keyword>
<keyword evidence="3 6" id="KW-0812">Transmembrane</keyword>
<evidence type="ECO:0000256" key="6">
    <source>
        <dbReference type="SAM" id="Phobius"/>
    </source>
</evidence>
<feature type="transmembrane region" description="Helical" evidence="6">
    <location>
        <begin position="310"/>
        <end position="337"/>
    </location>
</feature>
<dbReference type="InterPro" id="IPR003838">
    <property type="entry name" value="ABC3_permease_C"/>
</dbReference>
<feature type="transmembrane region" description="Helical" evidence="6">
    <location>
        <begin position="798"/>
        <end position="820"/>
    </location>
</feature>
<dbReference type="PANTHER" id="PTHR30287:SF1">
    <property type="entry name" value="INNER MEMBRANE PROTEIN"/>
    <property type="match status" value="1"/>
</dbReference>
<proteinExistence type="predicted"/>
<comment type="subcellular location">
    <subcellularLocation>
        <location evidence="1">Cell membrane</location>
        <topology evidence="1">Multi-pass membrane protein</topology>
    </subcellularLocation>
</comment>
<dbReference type="Proteomes" id="UP001620597">
    <property type="component" value="Unassembled WGS sequence"/>
</dbReference>
<sequence length="836" mass="90754">MTELHITRLPLLAQWRLALRLLWREARSGELTLILLALLIAVTSTTAIALFSARLELSLDDKSGAWLGADLRIRSSAAFTAEQLQLATQLELETAQVLSFPSVVLYGDNMTLAAIKAVDNGYPMQARLQVITAGNQLPVLQQHGPAAGEAWVEPRLLALLDAALGDELELGDKRYRVTGEITEESDRGGGFYSLSPRMMVHWDDVQGSALLGPGSRLNYRLLMQGDSAALTQLQVDWPLSDKEKFETLADGNQRMASSLQKARQYLALASLLAVVLASIAVAISAQRYARRHFDISALMRTFGLHRGDVLRLYLWQLVALGLAAAAIGAVLAVGLQAGIIQLLAEVLPPQMPAAPPLAWLLGLSSGLVTLLGFGLPHLLPLATVSPLRVLRRDLTPVPLAGWLMTGLALLSLTLLLWVFTRDLQLTLLVMGGGSVLVLMLLGALQLVIAGLRQRLENTSMALHWRFAWQHLSRDSRQTAGQILAFALTLQVMIVIAMLRNDLLADWQANLPDNAPNVFAMNIQNADKQAFQQALAERGFASKALYPMVPGRLLTINGNSIQQLGLADIGAIDRDLALTSDTQLPASNRIVAGDWQAMIHPGQLSIEAGLAERLGVKLDDLLAFRAAGVEFEATVSSLREVDWTSLSPNFFMMFSSDIMAQLPPSYITSFNVPEQSQSQLTSLIREFPAVNILDMQALLGQLQGLLYQVSLAVELILVVVLIAATLVMVSALVASLRERLQEGALLRTLGASSAMIRKAQVSEYSLLGLIAALLALVAAEALCWALYTLVLDIPYAGLGWIWLWLPLVAAWLLAGLATLLLRKTVNVAPLQVLRELG</sequence>
<accession>A0ABW8NI92</accession>
<feature type="transmembrane region" description="Helical" evidence="6">
    <location>
        <begin position="399"/>
        <end position="419"/>
    </location>
</feature>
<organism evidence="8 9">
    <name type="scientific">Oceanobacter antarcticus</name>
    <dbReference type="NCBI Taxonomy" id="3133425"/>
    <lineage>
        <taxon>Bacteria</taxon>
        <taxon>Pseudomonadati</taxon>
        <taxon>Pseudomonadota</taxon>
        <taxon>Gammaproteobacteria</taxon>
        <taxon>Oceanospirillales</taxon>
        <taxon>Oceanospirillaceae</taxon>
        <taxon>Oceanobacter</taxon>
    </lineage>
</organism>
<evidence type="ECO:0000256" key="2">
    <source>
        <dbReference type="ARBA" id="ARBA00022475"/>
    </source>
</evidence>
<dbReference type="RefSeq" id="WP_416205859.1">
    <property type="nucleotide sequence ID" value="NZ_JBBKTX010000010.1"/>
</dbReference>
<dbReference type="PANTHER" id="PTHR30287">
    <property type="entry name" value="MEMBRANE COMPONENT OF PREDICTED ABC SUPERFAMILY METABOLITE UPTAKE TRANSPORTER"/>
    <property type="match status" value="1"/>
</dbReference>
<evidence type="ECO:0000256" key="3">
    <source>
        <dbReference type="ARBA" id="ARBA00022692"/>
    </source>
</evidence>
<evidence type="ECO:0000259" key="7">
    <source>
        <dbReference type="Pfam" id="PF02687"/>
    </source>
</evidence>
<feature type="transmembrane region" description="Helical" evidence="6">
    <location>
        <begin position="714"/>
        <end position="735"/>
    </location>
</feature>
<evidence type="ECO:0000256" key="1">
    <source>
        <dbReference type="ARBA" id="ARBA00004651"/>
    </source>
</evidence>
<keyword evidence="9" id="KW-1185">Reference proteome</keyword>
<gene>
    <name evidence="8" type="ORF">WG929_09585</name>
</gene>
<comment type="caution">
    <text evidence="8">The sequence shown here is derived from an EMBL/GenBank/DDBJ whole genome shotgun (WGS) entry which is preliminary data.</text>
</comment>
<dbReference type="EMBL" id="JBBKTX010000010">
    <property type="protein sequence ID" value="MFK4752655.1"/>
    <property type="molecule type" value="Genomic_DNA"/>
</dbReference>